<sequence length="41" mass="4525">MNIDKTASRVNFRPACPVFEERTEASPAAACHACHQFAYSP</sequence>
<reference evidence="2 4" key="2">
    <citation type="submission" date="2019-06" db="EMBL/GenBank/DDBJ databases">
        <title>Genome sequence analysis of &gt;100 Bacillus licheniformis strains suggests intrinsic resistance to this species.</title>
        <authorList>
            <person name="Wels M."/>
            <person name="Siezen R.J."/>
            <person name="Johansen E."/>
            <person name="Stuer-Lauridsen B."/>
            <person name="Bjerre K."/>
            <person name="Nielsen B.K.K."/>
        </authorList>
    </citation>
    <scope>NUCLEOTIDE SEQUENCE [LARGE SCALE GENOMIC DNA]</scope>
    <source>
        <strain evidence="2 4">BAC-15381</strain>
    </source>
</reference>
<dbReference type="EMBL" id="NILF01000022">
    <property type="protein sequence ID" value="TWL41811.1"/>
    <property type="molecule type" value="Genomic_DNA"/>
</dbReference>
<comment type="caution">
    <text evidence="1">The sequence shown here is derived from an EMBL/GenBank/DDBJ whole genome shotgun (WGS) entry which is preliminary data.</text>
</comment>
<dbReference type="Proteomes" id="UP000185604">
    <property type="component" value="Unassembled WGS sequence"/>
</dbReference>
<dbReference type="Proteomes" id="UP000429980">
    <property type="component" value="Unassembled WGS sequence"/>
</dbReference>
<evidence type="ECO:0000313" key="4">
    <source>
        <dbReference type="Proteomes" id="UP000429980"/>
    </source>
</evidence>
<proteinExistence type="predicted"/>
<reference evidence="1 3" key="1">
    <citation type="journal article" date="2016" name="Front. Microbiol.">
        <title>High-Level Heat Resistance of Spores of Bacillus amyloliquefaciens and Bacillus licheniformis Results from the Presence of a spoVA Operon in a Tn1546 Transposon.</title>
        <authorList>
            <person name="Berendsen E.M."/>
            <person name="Koning R.A."/>
            <person name="Boekhorst J."/>
            <person name="de Jong A."/>
            <person name="Kuipers O.P."/>
            <person name="Wells-Bennik M.H."/>
        </authorList>
    </citation>
    <scope>NUCLEOTIDE SEQUENCE [LARGE SCALE GENOMIC DNA]</scope>
    <source>
        <strain evidence="1 3">B4121</strain>
    </source>
</reference>
<name>A0A6I7TQ26_9BACI</name>
<organism evidence="1 3">
    <name type="scientific">Bacillus paralicheniformis</name>
    <dbReference type="NCBI Taxonomy" id="1648923"/>
    <lineage>
        <taxon>Bacteria</taxon>
        <taxon>Bacillati</taxon>
        <taxon>Bacillota</taxon>
        <taxon>Bacilli</taxon>
        <taxon>Bacillales</taxon>
        <taxon>Bacillaceae</taxon>
        <taxon>Bacillus</taxon>
    </lineage>
</organism>
<protein>
    <submittedName>
        <fullName evidence="1">Uncharacterized protein</fullName>
    </submittedName>
</protein>
<accession>A0A6I7TQ26</accession>
<evidence type="ECO:0000313" key="3">
    <source>
        <dbReference type="Proteomes" id="UP000185604"/>
    </source>
</evidence>
<keyword evidence="4" id="KW-1185">Reference proteome</keyword>
<evidence type="ECO:0000313" key="2">
    <source>
        <dbReference type="EMBL" id="TWL41811.1"/>
    </source>
</evidence>
<evidence type="ECO:0000313" key="1">
    <source>
        <dbReference type="EMBL" id="OLF89936.1"/>
    </source>
</evidence>
<dbReference type="EMBL" id="LKPO01000021">
    <property type="protein sequence ID" value="OLF89936.1"/>
    <property type="molecule type" value="Genomic_DNA"/>
</dbReference>
<dbReference type="AlphaFoldDB" id="A0A6I7TQ26"/>
<gene>
    <name evidence="1" type="ORF">B4121_3211</name>
    <name evidence="2" type="ORF">CHCC15381_3980</name>
</gene>